<evidence type="ECO:0000256" key="6">
    <source>
        <dbReference type="SAM" id="Phobius"/>
    </source>
</evidence>
<comment type="similarity">
    <text evidence="2">Belongs to the oxidase-dependent Fe transporter (OFeT) (TC 9.A.10.1) family.</text>
</comment>
<dbReference type="OrthoDB" id="7260758at2"/>
<protein>
    <submittedName>
        <fullName evidence="7">Iron transporter</fullName>
    </submittedName>
</protein>
<feature type="transmembrane region" description="Helical" evidence="6">
    <location>
        <begin position="179"/>
        <end position="203"/>
    </location>
</feature>
<feature type="transmembrane region" description="Helical" evidence="6">
    <location>
        <begin position="102"/>
        <end position="125"/>
    </location>
</feature>
<keyword evidence="5 6" id="KW-0472">Membrane</keyword>
<dbReference type="Pfam" id="PF03239">
    <property type="entry name" value="FTR1"/>
    <property type="match status" value="1"/>
</dbReference>
<feature type="transmembrane region" description="Helical" evidence="6">
    <location>
        <begin position="69"/>
        <end position="90"/>
    </location>
</feature>
<name>A0A0D6P703_9PROT</name>
<organism evidence="7 8">
    <name type="scientific">Acidisphaera rubrifaciens HS-AP3</name>
    <dbReference type="NCBI Taxonomy" id="1231350"/>
    <lineage>
        <taxon>Bacteria</taxon>
        <taxon>Pseudomonadati</taxon>
        <taxon>Pseudomonadota</taxon>
        <taxon>Alphaproteobacteria</taxon>
        <taxon>Acetobacterales</taxon>
        <taxon>Acetobacteraceae</taxon>
        <taxon>Acidisphaera</taxon>
    </lineage>
</organism>
<dbReference type="AlphaFoldDB" id="A0A0D6P703"/>
<comment type="subcellular location">
    <subcellularLocation>
        <location evidence="1">Membrane</location>
        <topology evidence="1">Multi-pass membrane protein</topology>
    </subcellularLocation>
</comment>
<dbReference type="RefSeq" id="WP_048861692.1">
    <property type="nucleotide sequence ID" value="NZ_BANB01000369.1"/>
</dbReference>
<feature type="transmembrane region" description="Helical" evidence="6">
    <location>
        <begin position="33"/>
        <end position="57"/>
    </location>
</feature>
<dbReference type="PANTHER" id="PTHR31632:SF2">
    <property type="entry name" value="PLASMA MEMBRANE IRON PERMEASE"/>
    <property type="match status" value="1"/>
</dbReference>
<evidence type="ECO:0000313" key="8">
    <source>
        <dbReference type="Proteomes" id="UP000032680"/>
    </source>
</evidence>
<keyword evidence="8" id="KW-1185">Reference proteome</keyword>
<dbReference type="GO" id="GO:0033573">
    <property type="term" value="C:high-affinity iron permease complex"/>
    <property type="evidence" value="ECO:0007669"/>
    <property type="project" value="InterPro"/>
</dbReference>
<reference evidence="7 8" key="1">
    <citation type="submission" date="2012-11" db="EMBL/GenBank/DDBJ databases">
        <title>Whole genome sequence of Acidisphaera rubrifaciens HS-AP3.</title>
        <authorList>
            <person name="Azuma Y."/>
            <person name="Higashiura N."/>
            <person name="Hirakawa H."/>
            <person name="Matsushita K."/>
        </authorList>
    </citation>
    <scope>NUCLEOTIDE SEQUENCE [LARGE SCALE GENOMIC DNA]</scope>
    <source>
        <strain evidence="7 8">HS-AP3</strain>
    </source>
</reference>
<gene>
    <name evidence="7" type="ORF">Asru_0369_05</name>
</gene>
<dbReference type="GO" id="GO:0015093">
    <property type="term" value="F:ferrous iron transmembrane transporter activity"/>
    <property type="evidence" value="ECO:0007669"/>
    <property type="project" value="TreeGrafter"/>
</dbReference>
<sequence>MLGSLLIVFREVLEAGLIVGIVLAATEGIRGRAAYVAGGIAAGVAGAGLIAAFAGTISNALSGNGQEVFNATILCVAVVMLGWHTVWMASHGREMAREMKQMGRAVAAGEKTLFAMATVIAVAVWREGAEVVLFLYGIAASSGVSAAGLLVGGALGVLGGGAMSWLLYRGLVAIPIRHLFAVTNTLVSLLAAGMAGQAAAILARANLIPAWGYALWDTSGVLPEDSLVGRSLKALVGYSDQPMGVQVAAYVGVLVALYVARRLVTHEPARAAVART</sequence>
<evidence type="ECO:0000313" key="7">
    <source>
        <dbReference type="EMBL" id="GAN77555.1"/>
    </source>
</evidence>
<dbReference type="PANTHER" id="PTHR31632">
    <property type="entry name" value="IRON TRANSPORTER FTH1"/>
    <property type="match status" value="1"/>
</dbReference>
<comment type="caution">
    <text evidence="7">The sequence shown here is derived from an EMBL/GenBank/DDBJ whole genome shotgun (WGS) entry which is preliminary data.</text>
</comment>
<evidence type="ECO:0000256" key="1">
    <source>
        <dbReference type="ARBA" id="ARBA00004141"/>
    </source>
</evidence>
<feature type="transmembrane region" description="Helical" evidence="6">
    <location>
        <begin position="131"/>
        <end position="158"/>
    </location>
</feature>
<dbReference type="Proteomes" id="UP000032680">
    <property type="component" value="Unassembled WGS sequence"/>
</dbReference>
<evidence type="ECO:0000256" key="3">
    <source>
        <dbReference type="ARBA" id="ARBA00022692"/>
    </source>
</evidence>
<feature type="transmembrane region" description="Helical" evidence="6">
    <location>
        <begin position="243"/>
        <end position="260"/>
    </location>
</feature>
<evidence type="ECO:0000256" key="2">
    <source>
        <dbReference type="ARBA" id="ARBA00008333"/>
    </source>
</evidence>
<accession>A0A0D6P703</accession>
<feature type="transmembrane region" description="Helical" evidence="6">
    <location>
        <begin position="6"/>
        <end position="26"/>
    </location>
</feature>
<keyword evidence="3 6" id="KW-0812">Transmembrane</keyword>
<proteinExistence type="inferred from homology"/>
<evidence type="ECO:0000256" key="5">
    <source>
        <dbReference type="ARBA" id="ARBA00023136"/>
    </source>
</evidence>
<keyword evidence="4 6" id="KW-1133">Transmembrane helix</keyword>
<dbReference type="EMBL" id="BANB01000369">
    <property type="protein sequence ID" value="GAN77555.1"/>
    <property type="molecule type" value="Genomic_DNA"/>
</dbReference>
<dbReference type="InterPro" id="IPR004923">
    <property type="entry name" value="FTR1/Fip1/EfeU"/>
</dbReference>
<evidence type="ECO:0000256" key="4">
    <source>
        <dbReference type="ARBA" id="ARBA00022989"/>
    </source>
</evidence>